<feature type="transmembrane region" description="Helical" evidence="7">
    <location>
        <begin position="253"/>
        <end position="274"/>
    </location>
</feature>
<dbReference type="Pfam" id="PF21088">
    <property type="entry name" value="MS_channel_1st"/>
    <property type="match status" value="1"/>
</dbReference>
<evidence type="ECO:0000256" key="7">
    <source>
        <dbReference type="SAM" id="Phobius"/>
    </source>
</evidence>
<dbReference type="InterPro" id="IPR045275">
    <property type="entry name" value="MscS_archaea/bacteria_type"/>
</dbReference>
<dbReference type="InterPro" id="IPR023408">
    <property type="entry name" value="MscS_beta-dom_sf"/>
</dbReference>
<evidence type="ECO:0000256" key="5">
    <source>
        <dbReference type="ARBA" id="ARBA00022989"/>
    </source>
</evidence>
<keyword evidence="5 7" id="KW-1133">Transmembrane helix</keyword>
<dbReference type="Pfam" id="PF21082">
    <property type="entry name" value="MS_channel_3rd"/>
    <property type="match status" value="1"/>
</dbReference>
<dbReference type="Gene3D" id="2.30.30.60">
    <property type="match status" value="1"/>
</dbReference>
<evidence type="ECO:0000256" key="6">
    <source>
        <dbReference type="ARBA" id="ARBA00023136"/>
    </source>
</evidence>
<evidence type="ECO:0000313" key="12">
    <source>
        <dbReference type="EMBL" id="SDF62359.1"/>
    </source>
</evidence>
<gene>
    <name evidence="12" type="ORF">SAMN05216464_1229</name>
</gene>
<keyword evidence="13" id="KW-1185">Reference proteome</keyword>
<accession>A0A1G7MML9</accession>
<dbReference type="InterPro" id="IPR006685">
    <property type="entry name" value="MscS_channel_2nd"/>
</dbReference>
<feature type="chain" id="PRO_5011764042" evidence="8">
    <location>
        <begin position="21"/>
        <end position="547"/>
    </location>
</feature>
<dbReference type="Pfam" id="PF00924">
    <property type="entry name" value="MS_channel_2nd"/>
    <property type="match status" value="1"/>
</dbReference>
<keyword evidence="8" id="KW-0732">Signal</keyword>
<dbReference type="InterPro" id="IPR049278">
    <property type="entry name" value="MS_channel_C"/>
</dbReference>
<dbReference type="RefSeq" id="WP_162842804.1">
    <property type="nucleotide sequence ID" value="NZ_FNAI01000022.1"/>
</dbReference>
<dbReference type="SUPFAM" id="SSF82689">
    <property type="entry name" value="Mechanosensitive channel protein MscS (YggB), C-terminal domain"/>
    <property type="match status" value="1"/>
</dbReference>
<keyword evidence="3" id="KW-1003">Cell membrane</keyword>
<evidence type="ECO:0000256" key="8">
    <source>
        <dbReference type="SAM" id="SignalP"/>
    </source>
</evidence>
<feature type="transmembrane region" description="Helical" evidence="7">
    <location>
        <begin position="212"/>
        <end position="233"/>
    </location>
</feature>
<dbReference type="GO" id="GO:0005886">
    <property type="term" value="C:plasma membrane"/>
    <property type="evidence" value="ECO:0007669"/>
    <property type="project" value="UniProtKB-SubCell"/>
</dbReference>
<comment type="subcellular location">
    <subcellularLocation>
        <location evidence="1">Cell membrane</location>
        <topology evidence="1">Multi-pass membrane protein</topology>
    </subcellularLocation>
</comment>
<feature type="transmembrane region" description="Helical" evidence="7">
    <location>
        <begin position="340"/>
        <end position="366"/>
    </location>
</feature>
<feature type="transmembrane region" description="Helical" evidence="7">
    <location>
        <begin position="146"/>
        <end position="167"/>
    </location>
</feature>
<dbReference type="Proteomes" id="UP000199072">
    <property type="component" value="Unassembled WGS sequence"/>
</dbReference>
<evidence type="ECO:0000256" key="4">
    <source>
        <dbReference type="ARBA" id="ARBA00022692"/>
    </source>
</evidence>
<dbReference type="STRING" id="1391627.SAMN05216464_1229"/>
<proteinExistence type="inferred from homology"/>
<dbReference type="Gene3D" id="3.30.70.100">
    <property type="match status" value="1"/>
</dbReference>
<evidence type="ECO:0000259" key="9">
    <source>
        <dbReference type="Pfam" id="PF00924"/>
    </source>
</evidence>
<dbReference type="PANTHER" id="PTHR30221:SF18">
    <property type="entry name" value="SLL0590 PROTEIN"/>
    <property type="match status" value="1"/>
</dbReference>
<dbReference type="InterPro" id="IPR049142">
    <property type="entry name" value="MS_channel_1st"/>
</dbReference>
<dbReference type="AlphaFoldDB" id="A0A1G7MML9"/>
<feature type="domain" description="Mechanosensitive ion channel MscS C-terminal" evidence="10">
    <location>
        <begin position="429"/>
        <end position="511"/>
    </location>
</feature>
<evidence type="ECO:0000256" key="2">
    <source>
        <dbReference type="ARBA" id="ARBA00008017"/>
    </source>
</evidence>
<feature type="domain" description="Mechanosensitive ion channel transmembrane helices 2/3" evidence="11">
    <location>
        <begin position="309"/>
        <end position="350"/>
    </location>
</feature>
<feature type="transmembrane region" description="Helical" evidence="7">
    <location>
        <begin position="310"/>
        <end position="328"/>
    </location>
</feature>
<dbReference type="InterPro" id="IPR011066">
    <property type="entry name" value="MscS_channel_C_sf"/>
</dbReference>
<dbReference type="EMBL" id="FNAI01000022">
    <property type="protein sequence ID" value="SDF62359.1"/>
    <property type="molecule type" value="Genomic_DNA"/>
</dbReference>
<keyword evidence="4 7" id="KW-0812">Transmembrane</keyword>
<comment type="similarity">
    <text evidence="2">Belongs to the MscS (TC 1.A.23) family.</text>
</comment>
<evidence type="ECO:0000313" key="13">
    <source>
        <dbReference type="Proteomes" id="UP000199072"/>
    </source>
</evidence>
<feature type="domain" description="Mechanosensitive ion channel MscS" evidence="9">
    <location>
        <begin position="353"/>
        <end position="418"/>
    </location>
</feature>
<protein>
    <submittedName>
        <fullName evidence="12">Mechanosensitive ion channel</fullName>
    </submittedName>
</protein>
<evidence type="ECO:0000256" key="1">
    <source>
        <dbReference type="ARBA" id="ARBA00004651"/>
    </source>
</evidence>
<keyword evidence="6 7" id="KW-0472">Membrane</keyword>
<dbReference type="SUPFAM" id="SSF50182">
    <property type="entry name" value="Sm-like ribonucleoproteins"/>
    <property type="match status" value="1"/>
</dbReference>
<evidence type="ECO:0000259" key="10">
    <source>
        <dbReference type="Pfam" id="PF21082"/>
    </source>
</evidence>
<organism evidence="12 13">
    <name type="scientific">Mucilaginibacter pineti</name>
    <dbReference type="NCBI Taxonomy" id="1391627"/>
    <lineage>
        <taxon>Bacteria</taxon>
        <taxon>Pseudomonadati</taxon>
        <taxon>Bacteroidota</taxon>
        <taxon>Sphingobacteriia</taxon>
        <taxon>Sphingobacteriales</taxon>
        <taxon>Sphingobacteriaceae</taxon>
        <taxon>Mucilaginibacter</taxon>
    </lineage>
</organism>
<dbReference type="Gene3D" id="1.10.287.1260">
    <property type="match status" value="1"/>
</dbReference>
<feature type="signal peptide" evidence="8">
    <location>
        <begin position="1"/>
        <end position="20"/>
    </location>
</feature>
<reference evidence="12 13" key="1">
    <citation type="submission" date="2016-10" db="EMBL/GenBank/DDBJ databases">
        <authorList>
            <person name="de Groot N.N."/>
        </authorList>
    </citation>
    <scope>NUCLEOTIDE SEQUENCE [LARGE SCALE GENOMIC DNA]</scope>
    <source>
        <strain evidence="12 13">47C3B</strain>
    </source>
</reference>
<dbReference type="GO" id="GO:0008381">
    <property type="term" value="F:mechanosensitive monoatomic ion channel activity"/>
    <property type="evidence" value="ECO:0007669"/>
    <property type="project" value="InterPro"/>
</dbReference>
<evidence type="ECO:0000259" key="11">
    <source>
        <dbReference type="Pfam" id="PF21088"/>
    </source>
</evidence>
<dbReference type="PANTHER" id="PTHR30221">
    <property type="entry name" value="SMALL-CONDUCTANCE MECHANOSENSITIVE CHANNEL"/>
    <property type="match status" value="1"/>
</dbReference>
<name>A0A1G7MML9_9SPHI</name>
<dbReference type="InterPro" id="IPR010920">
    <property type="entry name" value="LSM_dom_sf"/>
</dbReference>
<evidence type="ECO:0000256" key="3">
    <source>
        <dbReference type="ARBA" id="ARBA00022475"/>
    </source>
</evidence>
<sequence length="547" mass="61206">MRKIYYLLILFLSLTITVNAQYPAPKDPIPKNRELVPISEPVIINKDTLFKFYVGQGLFDARERAGIVTKRIEALFKRVDFNPDSLKITNDSTLSVISYSSQIIMAVNNADATFTELNRPQLAASYVALLKQKLGNYFTNNSTQQVIINIAEAIVVIVILLLLIWALNKASRWVKLKILRSWENRITKLAEKGAPVAYANRLLPVITGLLRIARFIIIIILVYLALPVLFYIFPSSKPISVQLLAYVVNPLKNILLALFNFIPNLLTIAVIYMVTRYIVKLVKFLASEIAHGAITLGGFYPEWAMPTYNIIRVLLYAFMFVVIFPYLPGSDTKAFQGVTVFLGILFSLGSSSAISNMVAGIVLTYMRPYKIGDRIKVGEVTGDVVEKNLLVTRLRTIKNEDITIPNATILSGHTVNYTTMAKTTGLILNTTVTIGYDVPWQTVHHLLISAAEASEGISADPKPFVLQTELNDFNVSYQLNAYTALSNQMAVIYSRLHQNIQDKFNEAGVEIMSPHYTSLRDGNHIQIPENYVPEGYSKPGFKVEGEV</sequence>